<dbReference type="PANTHER" id="PTHR43434">
    <property type="entry name" value="PHOSPHOGLYCOLATE PHOSPHATASE"/>
    <property type="match status" value="1"/>
</dbReference>
<dbReference type="OrthoDB" id="9782449at2"/>
<dbReference type="SFLD" id="SFLDG01129">
    <property type="entry name" value="C1.5:_HAD__Beta-PGM__Phosphata"/>
    <property type="match status" value="1"/>
</dbReference>
<dbReference type="InterPro" id="IPR023198">
    <property type="entry name" value="PGP-like_dom2"/>
</dbReference>
<dbReference type="AlphaFoldDB" id="W0DUE3"/>
<dbReference type="InterPro" id="IPR006439">
    <property type="entry name" value="HAD-SF_hydro_IA"/>
</dbReference>
<dbReference type="KEGG" id="tao:THIAE_03135"/>
<dbReference type="Gene3D" id="3.40.50.1000">
    <property type="entry name" value="HAD superfamily/HAD-like"/>
    <property type="match status" value="1"/>
</dbReference>
<dbReference type="Proteomes" id="UP000005380">
    <property type="component" value="Chromosome"/>
</dbReference>
<dbReference type="InterPro" id="IPR050155">
    <property type="entry name" value="HAD-like_hydrolase_sf"/>
</dbReference>
<dbReference type="Gene3D" id="1.10.150.240">
    <property type="entry name" value="Putative phosphatase, domain 2"/>
    <property type="match status" value="1"/>
</dbReference>
<accession>W0DUE3</accession>
<evidence type="ECO:0000313" key="2">
    <source>
        <dbReference type="Proteomes" id="UP000005380"/>
    </source>
</evidence>
<dbReference type="eggNOG" id="COG0546">
    <property type="taxonomic scope" value="Bacteria"/>
</dbReference>
<dbReference type="Pfam" id="PF13419">
    <property type="entry name" value="HAD_2"/>
    <property type="match status" value="1"/>
</dbReference>
<dbReference type="GO" id="GO:0006281">
    <property type="term" value="P:DNA repair"/>
    <property type="evidence" value="ECO:0007669"/>
    <property type="project" value="TreeGrafter"/>
</dbReference>
<gene>
    <name evidence="1" type="ORF">THIAE_03135</name>
</gene>
<dbReference type="STRING" id="717772.THIAE_03135"/>
<proteinExistence type="predicted"/>
<dbReference type="HOGENOM" id="CLU_045011_19_2_6"/>
<dbReference type="InterPro" id="IPR041492">
    <property type="entry name" value="HAD_2"/>
</dbReference>
<organism evidence="1 2">
    <name type="scientific">Thiomicrospira aerophila AL3</name>
    <dbReference type="NCBI Taxonomy" id="717772"/>
    <lineage>
        <taxon>Bacteria</taxon>
        <taxon>Pseudomonadati</taxon>
        <taxon>Pseudomonadota</taxon>
        <taxon>Gammaproteobacteria</taxon>
        <taxon>Thiotrichales</taxon>
        <taxon>Piscirickettsiaceae</taxon>
        <taxon>Thiomicrospira</taxon>
    </lineage>
</organism>
<dbReference type="SFLD" id="SFLDS00003">
    <property type="entry name" value="Haloacid_Dehalogenase"/>
    <property type="match status" value="1"/>
</dbReference>
<protein>
    <submittedName>
        <fullName evidence="1">Haloacid dehalogenase</fullName>
    </submittedName>
</protein>
<dbReference type="NCBIfam" id="TIGR01549">
    <property type="entry name" value="HAD-SF-IA-v1"/>
    <property type="match status" value="1"/>
</dbReference>
<name>W0DUE3_9GAMM</name>
<dbReference type="SFLD" id="SFLDG01135">
    <property type="entry name" value="C1.5.6:_HAD__Beta-PGM__Phospha"/>
    <property type="match status" value="1"/>
</dbReference>
<dbReference type="PANTHER" id="PTHR43434:SF24">
    <property type="entry name" value="HYDROLASE-RELATED"/>
    <property type="match status" value="1"/>
</dbReference>
<sequence length="223" mass="24666">MSRAQYRGVIFDWDGTLMNSEARIVAAIQYAAMQNGLPVLSEHDSKQIIGLSLHNAVARLYPDIADKNGAIQAVADAYTEHFLHQSTVPMMPFPFAGEMLEALLDHGYKLAVATGKSRRGLDEVLKLTGFGRFFDITRTPVESASKPDPLMLRQILTHWNWAPEQAVMVGDTTFDMEMAANLGMDRIALHHGVHQPAQLAEFKPVASFNDLSALQNYLLESAV</sequence>
<dbReference type="InterPro" id="IPR023214">
    <property type="entry name" value="HAD_sf"/>
</dbReference>
<dbReference type="EMBL" id="CP007030">
    <property type="protein sequence ID" value="AHF00903.1"/>
    <property type="molecule type" value="Genomic_DNA"/>
</dbReference>
<reference evidence="1 2" key="1">
    <citation type="submission" date="2013-12" db="EMBL/GenBank/DDBJ databases">
        <authorList>
            <consortium name="DOE Joint Genome Institute"/>
            <person name="Kappler U."/>
            <person name="Huntemann M."/>
            <person name="Han J."/>
            <person name="Chen A."/>
            <person name="Kyrpides N."/>
            <person name="Mavromatis K."/>
            <person name="Markowitz V."/>
            <person name="Palaniappan K."/>
            <person name="Ivanova N."/>
            <person name="Schaumberg A."/>
            <person name="Pati A."/>
            <person name="Liolios K."/>
            <person name="Nordberg H.P."/>
            <person name="Cantor M.N."/>
            <person name="Hua S.X."/>
            <person name="Woyke T."/>
        </authorList>
    </citation>
    <scope>NUCLEOTIDE SEQUENCE [LARGE SCALE GENOMIC DNA]</scope>
    <source>
        <strain evidence="2">AL2</strain>
    </source>
</reference>
<dbReference type="InterPro" id="IPR036412">
    <property type="entry name" value="HAD-like_sf"/>
</dbReference>
<dbReference type="RefSeq" id="WP_006459332.1">
    <property type="nucleotide sequence ID" value="NZ_CP007030.1"/>
</dbReference>
<dbReference type="InParanoid" id="W0DUE3"/>
<dbReference type="SUPFAM" id="SSF56784">
    <property type="entry name" value="HAD-like"/>
    <property type="match status" value="1"/>
</dbReference>
<keyword evidence="2" id="KW-1185">Reference proteome</keyword>
<evidence type="ECO:0000313" key="1">
    <source>
        <dbReference type="EMBL" id="AHF00903.1"/>
    </source>
</evidence>
<dbReference type="GO" id="GO:0005829">
    <property type="term" value="C:cytosol"/>
    <property type="evidence" value="ECO:0007669"/>
    <property type="project" value="TreeGrafter"/>
</dbReference>
<dbReference type="GO" id="GO:0008967">
    <property type="term" value="F:phosphoglycolate phosphatase activity"/>
    <property type="evidence" value="ECO:0007669"/>
    <property type="project" value="TreeGrafter"/>
</dbReference>